<feature type="transmembrane region" description="Helical" evidence="1">
    <location>
        <begin position="20"/>
        <end position="38"/>
    </location>
</feature>
<name>A0A5J4PEF9_9ZZZZ</name>
<dbReference type="EMBL" id="SNRY01008861">
    <property type="protein sequence ID" value="KAA6307865.1"/>
    <property type="molecule type" value="Genomic_DNA"/>
</dbReference>
<keyword evidence="1" id="KW-1133">Transmembrane helix</keyword>
<protein>
    <submittedName>
        <fullName evidence="2">Uncharacterized protein</fullName>
    </submittedName>
</protein>
<evidence type="ECO:0000313" key="2">
    <source>
        <dbReference type="EMBL" id="KAA6307865.1"/>
    </source>
</evidence>
<proteinExistence type="predicted"/>
<sequence>MAGVTVSKAIEKWFNGKELALAMGLQLAIARLGVFAVFRLSPYLASLGTEDVV</sequence>
<reference evidence="2" key="1">
    <citation type="submission" date="2019-03" db="EMBL/GenBank/DDBJ databases">
        <title>Single cell metagenomics reveals metabolic interactions within the superorganism composed of flagellate Streblomastix strix and complex community of Bacteroidetes bacteria on its surface.</title>
        <authorList>
            <person name="Treitli S.C."/>
            <person name="Kolisko M."/>
            <person name="Husnik F."/>
            <person name="Keeling P."/>
            <person name="Hampl V."/>
        </authorList>
    </citation>
    <scope>NUCLEOTIDE SEQUENCE</scope>
    <source>
        <strain evidence="2">STM</strain>
    </source>
</reference>
<keyword evidence="1" id="KW-0812">Transmembrane</keyword>
<dbReference type="AlphaFoldDB" id="A0A5J4PEF9"/>
<organism evidence="2">
    <name type="scientific">termite gut metagenome</name>
    <dbReference type="NCBI Taxonomy" id="433724"/>
    <lineage>
        <taxon>unclassified sequences</taxon>
        <taxon>metagenomes</taxon>
        <taxon>organismal metagenomes</taxon>
    </lineage>
</organism>
<gene>
    <name evidence="2" type="ORF">EZS27_040463</name>
</gene>
<accession>A0A5J4PEF9</accession>
<comment type="caution">
    <text evidence="2">The sequence shown here is derived from an EMBL/GenBank/DDBJ whole genome shotgun (WGS) entry which is preliminary data.</text>
</comment>
<keyword evidence="1" id="KW-0472">Membrane</keyword>
<evidence type="ECO:0000256" key="1">
    <source>
        <dbReference type="SAM" id="Phobius"/>
    </source>
</evidence>
<feature type="non-terminal residue" evidence="2">
    <location>
        <position position="53"/>
    </location>
</feature>